<evidence type="ECO:0000313" key="12">
    <source>
        <dbReference type="Proteomes" id="UP000198960"/>
    </source>
</evidence>
<dbReference type="InterPro" id="IPR050741">
    <property type="entry name" value="Acyl-CoA_dehydrogenase"/>
</dbReference>
<evidence type="ECO:0000256" key="1">
    <source>
        <dbReference type="ARBA" id="ARBA00001974"/>
    </source>
</evidence>
<feature type="domain" description="Acyl-CoA oxidase/dehydrogenase middle" evidence="9">
    <location>
        <begin position="135"/>
        <end position="213"/>
    </location>
</feature>
<evidence type="ECO:0000256" key="7">
    <source>
        <dbReference type="RuleBase" id="RU362125"/>
    </source>
</evidence>
<dbReference type="GO" id="GO:0050660">
    <property type="term" value="F:flavin adenine dinucleotide binding"/>
    <property type="evidence" value="ECO:0007669"/>
    <property type="project" value="InterPro"/>
</dbReference>
<dbReference type="SUPFAM" id="SSF47203">
    <property type="entry name" value="Acyl-CoA dehydrogenase C-terminal domain-like"/>
    <property type="match status" value="1"/>
</dbReference>
<dbReference type="GO" id="GO:0003995">
    <property type="term" value="F:acyl-CoA dehydrogenase activity"/>
    <property type="evidence" value="ECO:0007669"/>
    <property type="project" value="TreeGrafter"/>
</dbReference>
<dbReference type="EMBL" id="FOEE01000009">
    <property type="protein sequence ID" value="SEP05362.1"/>
    <property type="molecule type" value="Genomic_DNA"/>
</dbReference>
<dbReference type="FunFam" id="2.40.110.10:FF:000002">
    <property type="entry name" value="Acyl-CoA dehydrogenase fadE12"/>
    <property type="match status" value="1"/>
</dbReference>
<dbReference type="Pfam" id="PF00441">
    <property type="entry name" value="Acyl-CoA_dh_1"/>
    <property type="match status" value="1"/>
</dbReference>
<comment type="cofactor">
    <cofactor evidence="1 7">
        <name>FAD</name>
        <dbReference type="ChEBI" id="CHEBI:57692"/>
    </cofactor>
</comment>
<proteinExistence type="inferred from homology"/>
<evidence type="ECO:0000259" key="9">
    <source>
        <dbReference type="Pfam" id="PF02770"/>
    </source>
</evidence>
<accession>A0A1H8UQ94</accession>
<dbReference type="AlphaFoldDB" id="A0A1H8UQ94"/>
<dbReference type="RefSeq" id="WP_091944945.1">
    <property type="nucleotide sequence ID" value="NZ_FOEE01000009.1"/>
</dbReference>
<protein>
    <submittedName>
        <fullName evidence="11">Acyl-CoA dehydrogenase</fullName>
    </submittedName>
</protein>
<dbReference type="InterPro" id="IPR013786">
    <property type="entry name" value="AcylCoA_DH/ox_N"/>
</dbReference>
<dbReference type="PANTHER" id="PTHR48083:SF13">
    <property type="entry name" value="ACYL-COA DEHYDROGENASE FAMILY MEMBER 11"/>
    <property type="match status" value="1"/>
</dbReference>
<dbReference type="GO" id="GO:0033539">
    <property type="term" value="P:fatty acid beta-oxidation using acyl-CoA dehydrogenase"/>
    <property type="evidence" value="ECO:0007669"/>
    <property type="project" value="TreeGrafter"/>
</dbReference>
<dbReference type="InterPro" id="IPR009075">
    <property type="entry name" value="AcylCo_DH/oxidase_C"/>
</dbReference>
<dbReference type="InterPro" id="IPR036250">
    <property type="entry name" value="AcylCo_DH-like_C"/>
</dbReference>
<dbReference type="Pfam" id="PF02770">
    <property type="entry name" value="Acyl-CoA_dh_M"/>
    <property type="match status" value="1"/>
</dbReference>
<dbReference type="Proteomes" id="UP000198960">
    <property type="component" value="Unassembled WGS sequence"/>
</dbReference>
<dbReference type="InterPro" id="IPR037069">
    <property type="entry name" value="AcylCoA_DH/ox_N_sf"/>
</dbReference>
<sequence>MAWDFSTDPEYQEKLDWAREFVRTKVKPLDYVWPSDQFKRPYADEVRAIVGPLKQEVRDHGLWATQLGPDLGGQGYGQLKLALLHEVIGQSRWGASIFGTMAPDTGNAEILAAYGTEDQKAEYLEPLLGGDIVSCFAMTEPAGGADPSQFTTRAVRDGDEWVITGDKYWASHARWAEFLIVMAVTDPDAPLTSRMSMFIVPKGTPGMTFVRQTGLWGETPDDGAHALIEFRGARVPADSILGAPGEAFAVSQTRLGGGRLHAAMRAIGDCQKAIDMMAERALSRRTKGQLLADKQAVQMDLANSYAQLAQFRLYVLYTAWQYDQCHDWRQVRKDVSAIQILVGSVIHDIARRAVHMHGALGISNELPLMSILHGGEIQALTDGPTEVHQVVLSKLLLRDYTAGDPVWPSEFLPHRREQARKDLGLV</sequence>
<feature type="domain" description="Acyl-CoA dehydrogenase/oxidase N-terminal" evidence="10">
    <location>
        <begin position="10"/>
        <end position="130"/>
    </location>
</feature>
<evidence type="ECO:0000256" key="2">
    <source>
        <dbReference type="ARBA" id="ARBA00009347"/>
    </source>
</evidence>
<dbReference type="OrthoDB" id="8876745at2"/>
<comment type="subunit">
    <text evidence="3">Homodimer.</text>
</comment>
<name>A0A1H8UQ94_9ACTN</name>
<dbReference type="PANTHER" id="PTHR48083">
    <property type="entry name" value="MEDIUM-CHAIN SPECIFIC ACYL-COA DEHYDROGENASE, MITOCHONDRIAL-RELATED"/>
    <property type="match status" value="1"/>
</dbReference>
<evidence type="ECO:0000256" key="5">
    <source>
        <dbReference type="ARBA" id="ARBA00022827"/>
    </source>
</evidence>
<evidence type="ECO:0000256" key="6">
    <source>
        <dbReference type="ARBA" id="ARBA00023002"/>
    </source>
</evidence>
<evidence type="ECO:0000259" key="10">
    <source>
        <dbReference type="Pfam" id="PF02771"/>
    </source>
</evidence>
<dbReference type="Gene3D" id="2.40.110.10">
    <property type="entry name" value="Butyryl-CoA Dehydrogenase, subunit A, domain 2"/>
    <property type="match status" value="1"/>
</dbReference>
<dbReference type="InterPro" id="IPR006091">
    <property type="entry name" value="Acyl-CoA_Oxase/DH_mid-dom"/>
</dbReference>
<dbReference type="STRING" id="673521.SAMN05660991_03006"/>
<dbReference type="SUPFAM" id="SSF56645">
    <property type="entry name" value="Acyl-CoA dehydrogenase NM domain-like"/>
    <property type="match status" value="1"/>
</dbReference>
<keyword evidence="6 7" id="KW-0560">Oxidoreductase</keyword>
<reference evidence="12" key="1">
    <citation type="submission" date="2016-10" db="EMBL/GenBank/DDBJ databases">
        <authorList>
            <person name="Varghese N."/>
            <person name="Submissions S."/>
        </authorList>
    </citation>
    <scope>NUCLEOTIDE SEQUENCE [LARGE SCALE GENOMIC DNA]</scope>
    <source>
        <strain evidence="12">DSM 45413</strain>
    </source>
</reference>
<organism evidence="11 12">
    <name type="scientific">Trujillonella endophytica</name>
    <dbReference type="NCBI Taxonomy" id="673521"/>
    <lineage>
        <taxon>Bacteria</taxon>
        <taxon>Bacillati</taxon>
        <taxon>Actinomycetota</taxon>
        <taxon>Actinomycetes</taxon>
        <taxon>Geodermatophilales</taxon>
        <taxon>Geodermatophilaceae</taxon>
        <taxon>Trujillonella</taxon>
    </lineage>
</organism>
<keyword evidence="12" id="KW-1185">Reference proteome</keyword>
<feature type="domain" description="Acyl-CoA dehydrogenase/oxidase C-terminal" evidence="8">
    <location>
        <begin position="248"/>
        <end position="391"/>
    </location>
</feature>
<evidence type="ECO:0000313" key="11">
    <source>
        <dbReference type="EMBL" id="SEP05362.1"/>
    </source>
</evidence>
<dbReference type="Gene3D" id="1.10.540.10">
    <property type="entry name" value="Acyl-CoA dehydrogenase/oxidase, N-terminal domain"/>
    <property type="match status" value="1"/>
</dbReference>
<dbReference type="GO" id="GO:0005737">
    <property type="term" value="C:cytoplasm"/>
    <property type="evidence" value="ECO:0007669"/>
    <property type="project" value="TreeGrafter"/>
</dbReference>
<dbReference type="Gene3D" id="1.20.140.10">
    <property type="entry name" value="Butyryl-CoA Dehydrogenase, subunit A, domain 3"/>
    <property type="match status" value="1"/>
</dbReference>
<dbReference type="Pfam" id="PF02771">
    <property type="entry name" value="Acyl-CoA_dh_N"/>
    <property type="match status" value="1"/>
</dbReference>
<evidence type="ECO:0000256" key="3">
    <source>
        <dbReference type="ARBA" id="ARBA00011738"/>
    </source>
</evidence>
<evidence type="ECO:0000256" key="4">
    <source>
        <dbReference type="ARBA" id="ARBA00022630"/>
    </source>
</evidence>
<dbReference type="InterPro" id="IPR046373">
    <property type="entry name" value="Acyl-CoA_Oxase/DH_mid-dom_sf"/>
</dbReference>
<dbReference type="InterPro" id="IPR009100">
    <property type="entry name" value="AcylCoA_DH/oxidase_NM_dom_sf"/>
</dbReference>
<evidence type="ECO:0000259" key="8">
    <source>
        <dbReference type="Pfam" id="PF00441"/>
    </source>
</evidence>
<keyword evidence="4 7" id="KW-0285">Flavoprotein</keyword>
<gene>
    <name evidence="11" type="ORF">SAMN05660991_03006</name>
</gene>
<comment type="similarity">
    <text evidence="2 7">Belongs to the acyl-CoA dehydrogenase family.</text>
</comment>
<keyword evidence="5 7" id="KW-0274">FAD</keyword>